<keyword evidence="1" id="KW-0812">Transmembrane</keyword>
<organism evidence="2 5">
    <name type="scientific">Domibacillus aminovorans</name>
    <dbReference type="NCBI Taxonomy" id="29332"/>
    <lineage>
        <taxon>Bacteria</taxon>
        <taxon>Bacillati</taxon>
        <taxon>Bacillota</taxon>
        <taxon>Bacilli</taxon>
        <taxon>Bacillales</taxon>
        <taxon>Bacillaceae</taxon>
        <taxon>Domibacillus</taxon>
    </lineage>
</organism>
<feature type="transmembrane region" description="Helical" evidence="1">
    <location>
        <begin position="37"/>
        <end position="56"/>
    </location>
</feature>
<keyword evidence="1" id="KW-0472">Membrane</keyword>
<evidence type="ECO:0000313" key="5">
    <source>
        <dbReference type="Proteomes" id="UP000077271"/>
    </source>
</evidence>
<accession>A0A177KJJ7</accession>
<protein>
    <recommendedName>
        <fullName evidence="6">DUF4305 domain-containing protein</fullName>
    </recommendedName>
</protein>
<dbReference type="OrthoDB" id="2355666at2"/>
<dbReference type="Proteomes" id="UP000077271">
    <property type="component" value="Unassembled WGS sequence"/>
</dbReference>
<evidence type="ECO:0008006" key="6">
    <source>
        <dbReference type="Google" id="ProtNLM"/>
    </source>
</evidence>
<evidence type="ECO:0000313" key="2">
    <source>
        <dbReference type="EMBL" id="OAH53297.1"/>
    </source>
</evidence>
<evidence type="ECO:0000256" key="1">
    <source>
        <dbReference type="SAM" id="Phobius"/>
    </source>
</evidence>
<comment type="caution">
    <text evidence="2">The sequence shown here is derived from an EMBL/GenBank/DDBJ whole genome shotgun (WGS) entry which is preliminary data.</text>
</comment>
<feature type="transmembrane region" description="Helical" evidence="1">
    <location>
        <begin position="7"/>
        <end position="25"/>
    </location>
</feature>
<evidence type="ECO:0000313" key="3">
    <source>
        <dbReference type="EMBL" id="OAH62426.1"/>
    </source>
</evidence>
<reference evidence="4 5" key="1">
    <citation type="submission" date="2016-01" db="EMBL/GenBank/DDBJ databases">
        <title>Investigation of taxonomic status of Bacillus aminovorans.</title>
        <authorList>
            <person name="Verma A."/>
            <person name="Pal Y."/>
            <person name="Krishnamurthi S."/>
        </authorList>
    </citation>
    <scope>NUCLEOTIDE SEQUENCE [LARGE SCALE GENOMIC DNA]</scope>
    <source>
        <strain evidence="3 4">DSM 1314</strain>
        <strain evidence="2 5">DSM 4337</strain>
    </source>
</reference>
<dbReference type="RefSeq" id="WP_034288606.1">
    <property type="nucleotide sequence ID" value="NZ_LQWZ01000036.1"/>
</dbReference>
<dbReference type="EMBL" id="LQWY01000007">
    <property type="protein sequence ID" value="OAH62426.1"/>
    <property type="molecule type" value="Genomic_DNA"/>
</dbReference>
<name>A0A177KJJ7_9BACI</name>
<dbReference type="InterPro" id="IPR025426">
    <property type="entry name" value="DUF4305"/>
</dbReference>
<keyword evidence="4" id="KW-1185">Reference proteome</keyword>
<gene>
    <name evidence="2" type="ORF">AWH48_13195</name>
    <name evidence="3" type="ORF">AWH49_09535</name>
</gene>
<proteinExistence type="predicted"/>
<dbReference type="STRING" id="29332.AWH48_13195"/>
<dbReference type="AlphaFoldDB" id="A0A177KJJ7"/>
<sequence length="66" mass="7503">MMRQSPLAAGIFYNILGGFFVFLAVQDVNVNGFRFFNYVLILLATFDIGTGLRLMLIHFKVKNSQN</sequence>
<dbReference type="Pfam" id="PF14146">
    <property type="entry name" value="DUF4305"/>
    <property type="match status" value="1"/>
</dbReference>
<dbReference type="Proteomes" id="UP000076935">
    <property type="component" value="Unassembled WGS sequence"/>
</dbReference>
<dbReference type="EMBL" id="LQWZ01000036">
    <property type="protein sequence ID" value="OAH53297.1"/>
    <property type="molecule type" value="Genomic_DNA"/>
</dbReference>
<keyword evidence="1" id="KW-1133">Transmembrane helix</keyword>
<evidence type="ECO:0000313" key="4">
    <source>
        <dbReference type="Proteomes" id="UP000076935"/>
    </source>
</evidence>